<protein>
    <submittedName>
        <fullName evidence="1">Uncharacterized protein</fullName>
    </submittedName>
</protein>
<proteinExistence type="predicted"/>
<dbReference type="EMBL" id="JBHTJA010000066">
    <property type="protein sequence ID" value="MFD0903865.1"/>
    <property type="molecule type" value="Genomic_DNA"/>
</dbReference>
<dbReference type="RefSeq" id="WP_378303113.1">
    <property type="nucleotide sequence ID" value="NZ_JBHTJA010000066.1"/>
</dbReference>
<organism evidence="1 2">
    <name type="scientific">Actinomadura sediminis</name>
    <dbReference type="NCBI Taxonomy" id="1038904"/>
    <lineage>
        <taxon>Bacteria</taxon>
        <taxon>Bacillati</taxon>
        <taxon>Actinomycetota</taxon>
        <taxon>Actinomycetes</taxon>
        <taxon>Streptosporangiales</taxon>
        <taxon>Thermomonosporaceae</taxon>
        <taxon>Actinomadura</taxon>
    </lineage>
</organism>
<reference evidence="2" key="1">
    <citation type="journal article" date="2019" name="Int. J. Syst. Evol. Microbiol.">
        <title>The Global Catalogue of Microorganisms (GCM) 10K type strain sequencing project: providing services to taxonomists for standard genome sequencing and annotation.</title>
        <authorList>
            <consortium name="The Broad Institute Genomics Platform"/>
            <consortium name="The Broad Institute Genome Sequencing Center for Infectious Disease"/>
            <person name="Wu L."/>
            <person name="Ma J."/>
        </authorList>
    </citation>
    <scope>NUCLEOTIDE SEQUENCE [LARGE SCALE GENOMIC DNA]</scope>
    <source>
        <strain evidence="2">JCM 31202</strain>
    </source>
</reference>
<sequence>MHEMAAMAGFFAAHGVWSVSDGEVLIPMLGYEHPTGERGMNRLMHDDVADGARAGQEELLAGHDDWVRAVLVIDAYLHLDTSRVDALIVEAVEYGPSRRTLKMAVPYRPQPTPEGFAVYRPKFLEADGVDDPDFAGLADAFFSGVDSHEKAAEVWNAHLVDESV</sequence>
<comment type="caution">
    <text evidence="1">The sequence shown here is derived from an EMBL/GenBank/DDBJ whole genome shotgun (WGS) entry which is preliminary data.</text>
</comment>
<gene>
    <name evidence="1" type="ORF">ACFQ11_25990</name>
</gene>
<dbReference type="Proteomes" id="UP001596972">
    <property type="component" value="Unassembled WGS sequence"/>
</dbReference>
<evidence type="ECO:0000313" key="2">
    <source>
        <dbReference type="Proteomes" id="UP001596972"/>
    </source>
</evidence>
<accession>A0ABW3EVM5</accession>
<keyword evidence="2" id="KW-1185">Reference proteome</keyword>
<evidence type="ECO:0000313" key="1">
    <source>
        <dbReference type="EMBL" id="MFD0903865.1"/>
    </source>
</evidence>
<name>A0ABW3EVM5_9ACTN</name>